<evidence type="ECO:0000313" key="3">
    <source>
        <dbReference type="Proteomes" id="UP000288351"/>
    </source>
</evidence>
<organism evidence="2 3">
    <name type="scientific">Streptomyces noursei</name>
    <name type="common">Streptomyces albulus</name>
    <dbReference type="NCBI Taxonomy" id="1971"/>
    <lineage>
        <taxon>Bacteria</taxon>
        <taxon>Bacillati</taxon>
        <taxon>Actinomycetota</taxon>
        <taxon>Actinomycetes</taxon>
        <taxon>Kitasatosporales</taxon>
        <taxon>Streptomycetaceae</taxon>
        <taxon>Streptomyces</taxon>
    </lineage>
</organism>
<reference evidence="2 3" key="1">
    <citation type="journal article" date="2019" name="Microbiol. Resour. Announc.">
        <title>Draft Genome Sequence of the Most Traditional epsilon-Poly-l-Lysine Producer, Streptomyces albulus NBRC14147.</title>
        <authorList>
            <person name="Yamanaka K."/>
            <person name="Hamano Y."/>
        </authorList>
    </citation>
    <scope>NUCLEOTIDE SEQUENCE [LARGE SCALE GENOMIC DNA]</scope>
    <source>
        <strain evidence="2 3">NBRC 14147</strain>
    </source>
</reference>
<evidence type="ECO:0000313" key="2">
    <source>
        <dbReference type="EMBL" id="GCB87999.1"/>
    </source>
</evidence>
<dbReference type="Proteomes" id="UP000288351">
    <property type="component" value="Unassembled WGS sequence"/>
</dbReference>
<sequence>MMAWITWRAVTEAEIAWTAATEHARKTGLDTLPARERKAIEQARKLLTSALADGGTEHERRRVYEHARRLLEEATTVTIPRQAATALEAAARPSLTKSPTNDER</sequence>
<name>A0A401QRE9_STRNR</name>
<gene>
    <name evidence="2" type="ORF">SALB_00668</name>
</gene>
<evidence type="ECO:0000256" key="1">
    <source>
        <dbReference type="SAM" id="MobiDB-lite"/>
    </source>
</evidence>
<accession>A0A401QRE9</accession>
<comment type="caution">
    <text evidence="2">The sequence shown here is derived from an EMBL/GenBank/DDBJ whole genome shotgun (WGS) entry which is preliminary data.</text>
</comment>
<feature type="region of interest" description="Disordered" evidence="1">
    <location>
        <begin position="82"/>
        <end position="104"/>
    </location>
</feature>
<feature type="compositionally biased region" description="Polar residues" evidence="1">
    <location>
        <begin position="95"/>
        <end position="104"/>
    </location>
</feature>
<dbReference type="RefSeq" id="WP_016578801.1">
    <property type="nucleotide sequence ID" value="NZ_BHXC01000005.1"/>
</dbReference>
<proteinExistence type="predicted"/>
<dbReference type="AlphaFoldDB" id="A0A401QRE9"/>
<protein>
    <submittedName>
        <fullName evidence="2">Uncharacterized protein</fullName>
    </submittedName>
</protein>
<dbReference type="EMBL" id="BHXC01000005">
    <property type="protein sequence ID" value="GCB87999.1"/>
    <property type="molecule type" value="Genomic_DNA"/>
</dbReference>